<keyword evidence="5" id="KW-0963">Cytoplasm</keyword>
<dbReference type="PANTHER" id="PTHR48118:SF1">
    <property type="entry name" value="SPINDLE AND KINETOCHORE-ASSOCIATED PROTEIN 3"/>
    <property type="match status" value="1"/>
</dbReference>
<evidence type="ECO:0000256" key="2">
    <source>
        <dbReference type="ARBA" id="ARBA00004629"/>
    </source>
</evidence>
<evidence type="ECO:0000256" key="12">
    <source>
        <dbReference type="ARBA" id="ARBA00023328"/>
    </source>
</evidence>
<dbReference type="Proteomes" id="UP000006727">
    <property type="component" value="Chromosome 4"/>
</dbReference>
<gene>
    <name evidence="14" type="ORF">PHYPA_006685</name>
</gene>
<keyword evidence="16" id="KW-1185">Reference proteome</keyword>
<comment type="similarity">
    <text evidence="3">Belongs to the SKA3 family.</text>
</comment>
<dbReference type="EMBL" id="ABEU02000004">
    <property type="protein sequence ID" value="PNR55788.1"/>
    <property type="molecule type" value="Genomic_DNA"/>
</dbReference>
<dbReference type="InParanoid" id="A0A2K1KPS7"/>
<evidence type="ECO:0000256" key="9">
    <source>
        <dbReference type="ARBA" id="ARBA00022838"/>
    </source>
</evidence>
<evidence type="ECO:0000256" key="7">
    <source>
        <dbReference type="ARBA" id="ARBA00022701"/>
    </source>
</evidence>
<keyword evidence="6" id="KW-0132">Cell division</keyword>
<reference evidence="14 16" key="1">
    <citation type="journal article" date="2008" name="Science">
        <title>The Physcomitrella genome reveals evolutionary insights into the conquest of land by plants.</title>
        <authorList>
            <person name="Rensing S."/>
            <person name="Lang D."/>
            <person name="Zimmer A."/>
            <person name="Terry A."/>
            <person name="Salamov A."/>
            <person name="Shapiro H."/>
            <person name="Nishiyama T."/>
            <person name="Perroud P.-F."/>
            <person name="Lindquist E."/>
            <person name="Kamisugi Y."/>
            <person name="Tanahashi T."/>
            <person name="Sakakibara K."/>
            <person name="Fujita T."/>
            <person name="Oishi K."/>
            <person name="Shin-I T."/>
            <person name="Kuroki Y."/>
            <person name="Toyoda A."/>
            <person name="Suzuki Y."/>
            <person name="Hashimoto A."/>
            <person name="Yamaguchi K."/>
            <person name="Sugano A."/>
            <person name="Kohara Y."/>
            <person name="Fujiyama A."/>
            <person name="Anterola A."/>
            <person name="Aoki S."/>
            <person name="Ashton N."/>
            <person name="Barbazuk W.B."/>
            <person name="Barker E."/>
            <person name="Bennetzen J."/>
            <person name="Bezanilla M."/>
            <person name="Blankenship R."/>
            <person name="Cho S.H."/>
            <person name="Dutcher S."/>
            <person name="Estelle M."/>
            <person name="Fawcett J.A."/>
            <person name="Gundlach H."/>
            <person name="Hanada K."/>
            <person name="Heyl A."/>
            <person name="Hicks K.A."/>
            <person name="Hugh J."/>
            <person name="Lohr M."/>
            <person name="Mayer K."/>
            <person name="Melkozernov A."/>
            <person name="Murata T."/>
            <person name="Nelson D."/>
            <person name="Pils B."/>
            <person name="Prigge M."/>
            <person name="Reiss B."/>
            <person name="Renner T."/>
            <person name="Rombauts S."/>
            <person name="Rushton P."/>
            <person name="Sanderfoot A."/>
            <person name="Schween G."/>
            <person name="Shiu S.-H."/>
            <person name="Stueber K."/>
            <person name="Theodoulou F.L."/>
            <person name="Tu H."/>
            <person name="Van de Peer Y."/>
            <person name="Verrier P.J."/>
            <person name="Waters E."/>
            <person name="Wood A."/>
            <person name="Yang L."/>
            <person name="Cove D."/>
            <person name="Cuming A."/>
            <person name="Hasebe M."/>
            <person name="Lucas S."/>
            <person name="Mishler D.B."/>
            <person name="Reski R."/>
            <person name="Grigoriev I."/>
            <person name="Quatrano R.S."/>
            <person name="Boore J.L."/>
        </authorList>
    </citation>
    <scope>NUCLEOTIDE SEQUENCE [LARGE SCALE GENOMIC DNA]</scope>
    <source>
        <strain evidence="15 16">cv. Gransden 2004</strain>
    </source>
</reference>
<keyword evidence="4" id="KW-0158">Chromosome</keyword>
<keyword evidence="9" id="KW-0995">Kinetochore</keyword>
<reference evidence="15" key="3">
    <citation type="submission" date="2020-12" db="UniProtKB">
        <authorList>
            <consortium name="EnsemblPlants"/>
        </authorList>
    </citation>
    <scope>IDENTIFICATION</scope>
</reference>
<dbReference type="STRING" id="3218.A0A2K1KPS7"/>
<dbReference type="GO" id="GO:0007059">
    <property type="term" value="P:chromosome segregation"/>
    <property type="evidence" value="ECO:0000318"/>
    <property type="project" value="GO_Central"/>
</dbReference>
<evidence type="ECO:0000256" key="4">
    <source>
        <dbReference type="ARBA" id="ARBA00022454"/>
    </source>
</evidence>
<reference evidence="14 16" key="2">
    <citation type="journal article" date="2018" name="Plant J.">
        <title>The Physcomitrella patens chromosome-scale assembly reveals moss genome structure and evolution.</title>
        <authorList>
            <person name="Lang D."/>
            <person name="Ullrich K.K."/>
            <person name="Murat F."/>
            <person name="Fuchs J."/>
            <person name="Jenkins J."/>
            <person name="Haas F.B."/>
            <person name="Piednoel M."/>
            <person name="Gundlach H."/>
            <person name="Van Bel M."/>
            <person name="Meyberg R."/>
            <person name="Vives C."/>
            <person name="Morata J."/>
            <person name="Symeonidi A."/>
            <person name="Hiss M."/>
            <person name="Muchero W."/>
            <person name="Kamisugi Y."/>
            <person name="Saleh O."/>
            <person name="Blanc G."/>
            <person name="Decker E.L."/>
            <person name="van Gessel N."/>
            <person name="Grimwood J."/>
            <person name="Hayes R.D."/>
            <person name="Graham S.W."/>
            <person name="Gunter L.E."/>
            <person name="McDaniel S.F."/>
            <person name="Hoernstein S.N.W."/>
            <person name="Larsson A."/>
            <person name="Li F.W."/>
            <person name="Perroud P.F."/>
            <person name="Phillips J."/>
            <person name="Ranjan P."/>
            <person name="Rokshar D.S."/>
            <person name="Rothfels C.J."/>
            <person name="Schneider L."/>
            <person name="Shu S."/>
            <person name="Stevenson D.W."/>
            <person name="Thummler F."/>
            <person name="Tillich M."/>
            <person name="Villarreal Aguilar J.C."/>
            <person name="Widiez T."/>
            <person name="Wong G.K."/>
            <person name="Wymore A."/>
            <person name="Zhang Y."/>
            <person name="Zimmer A.D."/>
            <person name="Quatrano R.S."/>
            <person name="Mayer K.F.X."/>
            <person name="Goodstein D."/>
            <person name="Casacuberta J.M."/>
            <person name="Vandepoele K."/>
            <person name="Reski R."/>
            <person name="Cuming A.C."/>
            <person name="Tuskan G.A."/>
            <person name="Maumus F."/>
            <person name="Salse J."/>
            <person name="Schmutz J."/>
            <person name="Rensing S.A."/>
        </authorList>
    </citation>
    <scope>NUCLEOTIDE SEQUENCE [LARGE SCALE GENOMIC DNA]</scope>
    <source>
        <strain evidence="15 16">cv. Gransden 2004</strain>
    </source>
</reference>
<evidence type="ECO:0000313" key="16">
    <source>
        <dbReference type="Proteomes" id="UP000006727"/>
    </source>
</evidence>
<evidence type="ECO:0000256" key="1">
    <source>
        <dbReference type="ARBA" id="ARBA00004186"/>
    </source>
</evidence>
<evidence type="ECO:0000256" key="11">
    <source>
        <dbReference type="ARBA" id="ARBA00023306"/>
    </source>
</evidence>
<dbReference type="AlphaFoldDB" id="A0A2K1KPS7"/>
<evidence type="ECO:0000256" key="5">
    <source>
        <dbReference type="ARBA" id="ARBA00022490"/>
    </source>
</evidence>
<keyword evidence="11" id="KW-0131">Cell cycle</keyword>
<evidence type="ECO:0000256" key="3">
    <source>
        <dbReference type="ARBA" id="ARBA00007716"/>
    </source>
</evidence>
<feature type="compositionally biased region" description="Polar residues" evidence="13">
    <location>
        <begin position="311"/>
        <end position="320"/>
    </location>
</feature>
<comment type="subcellular location">
    <subcellularLocation>
        <location evidence="2">Chromosome</location>
        <location evidence="2">Centromere</location>
        <location evidence="2">Kinetochore</location>
    </subcellularLocation>
    <subcellularLocation>
        <location evidence="1">Cytoplasm</location>
        <location evidence="1">Cytoskeleton</location>
        <location evidence="1">Spindle</location>
    </subcellularLocation>
</comment>
<evidence type="ECO:0000256" key="6">
    <source>
        <dbReference type="ARBA" id="ARBA00022618"/>
    </source>
</evidence>
<keyword evidence="8" id="KW-0498">Mitosis</keyword>
<dbReference type="GO" id="GO:0000940">
    <property type="term" value="C:outer kinetochore"/>
    <property type="evidence" value="ECO:0007669"/>
    <property type="project" value="InterPro"/>
</dbReference>
<dbReference type="Gramene" id="Pp3c4_24350V3.1">
    <property type="protein sequence ID" value="Pp3c4_24350V3.1"/>
    <property type="gene ID" value="Pp3c4_24350"/>
</dbReference>
<dbReference type="GO" id="GO:0000776">
    <property type="term" value="C:kinetochore"/>
    <property type="evidence" value="ECO:0000318"/>
    <property type="project" value="GO_Central"/>
</dbReference>
<dbReference type="GO" id="GO:0005876">
    <property type="term" value="C:spindle microtubule"/>
    <property type="evidence" value="ECO:0000318"/>
    <property type="project" value="GO_Central"/>
</dbReference>
<feature type="region of interest" description="Disordered" evidence="13">
    <location>
        <begin position="258"/>
        <end position="324"/>
    </location>
</feature>
<keyword evidence="12" id="KW-0137">Centromere</keyword>
<dbReference type="FunCoup" id="A0A2K1KPS7">
    <property type="interactions" value="691"/>
</dbReference>
<sequence>MFSGKRLDTVSEVSPMASQRLPCTSMLATAYCNRLDQFCAQLQNNCSSLLSIAKVKPKPESRGYNFAIFLEDLNDDISSALTELTHLEERTTDTLSFEELLVHCDALYESNEDGIRKLELQLQQYGYAPDVLHETTYQEMRTNSHTQDEEISSHKSAATPALMNVNETSKVTPTALSYNIKNAKRDVEYSPLFGDLGDLENLESLGISATSLTALTGQDEPVSSVHPSLQKLTFVESPTNEDARISLRDAEMEDNLNTKYGSDWFPESKKKAPPPPSESDSRLISTQRNAEVCSNPLVHNKPKSEHGDGATNATPTTSTPIRDENFQSLDTKKVPSLNEISSVQYDHLPLWLKSQVSFEEVNAAVTKINELIRQRGTQGEHANQFFLDQKDVQSLELARAGIMALTKAEKLVTQFINGVTAYRICVQELVLPP</sequence>
<dbReference type="PANTHER" id="PTHR48118">
    <property type="entry name" value="SPINDLE AND KINETOCHORE-ASSOCIATED PROTEIN 3"/>
    <property type="match status" value="1"/>
</dbReference>
<dbReference type="GO" id="GO:0000278">
    <property type="term" value="P:mitotic cell cycle"/>
    <property type="evidence" value="ECO:0000318"/>
    <property type="project" value="GO_Central"/>
</dbReference>
<protein>
    <submittedName>
        <fullName evidence="14 15">Uncharacterized protein</fullName>
    </submittedName>
</protein>
<dbReference type="GO" id="GO:0051301">
    <property type="term" value="P:cell division"/>
    <property type="evidence" value="ECO:0007669"/>
    <property type="project" value="UniProtKB-KW"/>
</dbReference>
<keyword evidence="7" id="KW-0493">Microtubule</keyword>
<evidence type="ECO:0000256" key="10">
    <source>
        <dbReference type="ARBA" id="ARBA00023212"/>
    </source>
</evidence>
<proteinExistence type="inferred from homology"/>
<evidence type="ECO:0000256" key="8">
    <source>
        <dbReference type="ARBA" id="ARBA00022776"/>
    </source>
</evidence>
<dbReference type="InterPro" id="IPR033341">
    <property type="entry name" value="SKA3"/>
</dbReference>
<name>A0A2K1KPS7_PHYPA</name>
<dbReference type="EnsemblPlants" id="Pp3c4_24350V3.1">
    <property type="protein sequence ID" value="Pp3c4_24350V3.1"/>
    <property type="gene ID" value="Pp3c4_24350"/>
</dbReference>
<evidence type="ECO:0000256" key="13">
    <source>
        <dbReference type="SAM" id="MobiDB-lite"/>
    </source>
</evidence>
<organism evidence="14">
    <name type="scientific">Physcomitrium patens</name>
    <name type="common">Spreading-leaved earth moss</name>
    <name type="synonym">Physcomitrella patens</name>
    <dbReference type="NCBI Taxonomy" id="3218"/>
    <lineage>
        <taxon>Eukaryota</taxon>
        <taxon>Viridiplantae</taxon>
        <taxon>Streptophyta</taxon>
        <taxon>Embryophyta</taxon>
        <taxon>Bryophyta</taxon>
        <taxon>Bryophytina</taxon>
        <taxon>Bryopsida</taxon>
        <taxon>Funariidae</taxon>
        <taxon>Funariales</taxon>
        <taxon>Funariaceae</taxon>
        <taxon>Physcomitrium</taxon>
    </lineage>
</organism>
<accession>A0A2K1KPS7</accession>
<evidence type="ECO:0000313" key="14">
    <source>
        <dbReference type="EMBL" id="PNR55788.1"/>
    </source>
</evidence>
<evidence type="ECO:0000313" key="15">
    <source>
        <dbReference type="EnsemblPlants" id="Pp3c4_24350V3.1"/>
    </source>
</evidence>
<keyword evidence="10" id="KW-0206">Cytoskeleton</keyword>